<dbReference type="AlphaFoldDB" id="A0A091C6Q4"/>
<keyword evidence="3" id="KW-1185">Reference proteome</keyword>
<dbReference type="InterPro" id="IPR001173">
    <property type="entry name" value="Glyco_trans_2-like"/>
</dbReference>
<reference evidence="2 3" key="1">
    <citation type="submission" date="2014-08" db="EMBL/GenBank/DDBJ databases">
        <title>Genome sequence of Tetragenococcus muriaticus.</title>
        <authorList>
            <person name="Chuea-nongthon C."/>
            <person name="Rodtong S."/>
            <person name="Yongsawatdigul J."/>
            <person name="Steele J.L."/>
            <person name="Liu X.-y."/>
            <person name="Speers J."/>
            <person name="Glasner J.D."/>
            <person name="Neeno-Eckwall E.C."/>
        </authorList>
    </citation>
    <scope>NUCLEOTIDE SEQUENCE [LARGE SCALE GENOMIC DNA]</scope>
    <source>
        <strain evidence="2 3">3MR10-3</strain>
    </source>
</reference>
<dbReference type="EMBL" id="JPVT01000041">
    <property type="protein sequence ID" value="KFN92594.1"/>
    <property type="molecule type" value="Genomic_DNA"/>
</dbReference>
<feature type="domain" description="Glycosyltransferase 2-like" evidence="1">
    <location>
        <begin position="39"/>
        <end position="110"/>
    </location>
</feature>
<organism evidence="2 3">
    <name type="scientific">Tetragenococcus muriaticus 3MR10-3</name>
    <dbReference type="NCBI Taxonomy" id="1302648"/>
    <lineage>
        <taxon>Bacteria</taxon>
        <taxon>Bacillati</taxon>
        <taxon>Bacillota</taxon>
        <taxon>Bacilli</taxon>
        <taxon>Lactobacillales</taxon>
        <taxon>Enterococcaceae</taxon>
        <taxon>Tetragenococcus</taxon>
    </lineage>
</organism>
<sequence>MDTEVLIATMNLKNSKMLLEEMNIQTDAIICNQDMSVNTSYKTRKFRNNNVKIFSFQEKGVGLNRNNALMRANAKYCIIADDDLEFLNDYKETINKNFKKYPSADILAFNLLEDAPMRFETKKDFKVNRFNYMRFGAARLVVKRGSILKNNIFFNLNFGGGTDHGSGEDTLFLHECLTKGLKVMAVTDTIARLKNNRNSTWFDGYHKKYFEDKGALYAAISYKWSTILCLQFLIRHRKLFNNDLSLSLAYSYMKMGKQQYINFDK</sequence>
<dbReference type="Gene3D" id="3.90.550.10">
    <property type="entry name" value="Spore Coat Polysaccharide Biosynthesis Protein SpsA, Chain A"/>
    <property type="match status" value="1"/>
</dbReference>
<dbReference type="GO" id="GO:0016740">
    <property type="term" value="F:transferase activity"/>
    <property type="evidence" value="ECO:0007669"/>
    <property type="project" value="UniProtKB-KW"/>
</dbReference>
<dbReference type="SUPFAM" id="SSF53448">
    <property type="entry name" value="Nucleotide-diphospho-sugar transferases"/>
    <property type="match status" value="1"/>
</dbReference>
<dbReference type="PATRIC" id="fig|1302648.3.peg.383"/>
<accession>A0A091C6Q4</accession>
<dbReference type="Pfam" id="PF00535">
    <property type="entry name" value="Glycos_transf_2"/>
    <property type="match status" value="1"/>
</dbReference>
<evidence type="ECO:0000313" key="2">
    <source>
        <dbReference type="EMBL" id="KFN92594.1"/>
    </source>
</evidence>
<dbReference type="CDD" id="cd00761">
    <property type="entry name" value="Glyco_tranf_GTA_type"/>
    <property type="match status" value="1"/>
</dbReference>
<gene>
    <name evidence="2" type="ORF">TMU3MR103_0395</name>
</gene>
<protein>
    <submittedName>
        <fullName evidence="2">Group 2 family glycosyltransferase</fullName>
    </submittedName>
</protein>
<keyword evidence="2" id="KW-0808">Transferase</keyword>
<proteinExistence type="predicted"/>
<dbReference type="InterPro" id="IPR029044">
    <property type="entry name" value="Nucleotide-diphossugar_trans"/>
</dbReference>
<evidence type="ECO:0000259" key="1">
    <source>
        <dbReference type="Pfam" id="PF00535"/>
    </source>
</evidence>
<comment type="caution">
    <text evidence="2">The sequence shown here is derived from an EMBL/GenBank/DDBJ whole genome shotgun (WGS) entry which is preliminary data.</text>
</comment>
<evidence type="ECO:0000313" key="3">
    <source>
        <dbReference type="Proteomes" id="UP000029381"/>
    </source>
</evidence>
<dbReference type="RefSeq" id="WP_156096340.1">
    <property type="nucleotide sequence ID" value="NZ_JPVT01000041.1"/>
</dbReference>
<name>A0A091C6Q4_9ENTE</name>
<dbReference type="Proteomes" id="UP000029381">
    <property type="component" value="Unassembled WGS sequence"/>
</dbReference>